<dbReference type="OrthoDB" id="4188641at2759"/>
<dbReference type="VEuPathDB" id="FungiDB:EMCG_01551"/>
<evidence type="ECO:0000256" key="3">
    <source>
        <dbReference type="PROSITE-ProRule" id="PRU00023"/>
    </source>
</evidence>
<gene>
    <name evidence="4" type="ORF">EMCG_01551</name>
</gene>
<dbReference type="PROSITE" id="PS50297">
    <property type="entry name" value="ANK_REP_REGION"/>
    <property type="match status" value="1"/>
</dbReference>
<dbReference type="PANTHER" id="PTHR24134:SF9">
    <property type="entry name" value="ANKYRIN REPEAT AND SOCS BOX PROTEIN 8"/>
    <property type="match status" value="1"/>
</dbReference>
<keyword evidence="2 3" id="KW-0040">ANK repeat</keyword>
<comment type="caution">
    <text evidence="4">The sequence shown here is derived from an EMBL/GenBank/DDBJ whole genome shotgun (WGS) entry which is preliminary data.</text>
</comment>
<reference evidence="5" key="1">
    <citation type="journal article" date="2015" name="PLoS Genet.">
        <title>The dynamic genome and transcriptome of the human fungal pathogen Blastomyces and close relative Emmonsia.</title>
        <authorList>
            <person name="Munoz J.F."/>
            <person name="Gauthier G.M."/>
            <person name="Desjardins C.A."/>
            <person name="Gallo J.E."/>
            <person name="Holder J."/>
            <person name="Sullivan T.D."/>
            <person name="Marty A.J."/>
            <person name="Carmen J.C."/>
            <person name="Chen Z."/>
            <person name="Ding L."/>
            <person name="Gujja S."/>
            <person name="Magrini V."/>
            <person name="Misas E."/>
            <person name="Mitreva M."/>
            <person name="Priest M."/>
            <person name="Saif S."/>
            <person name="Whiston E.A."/>
            <person name="Young S."/>
            <person name="Zeng Q."/>
            <person name="Goldman W.E."/>
            <person name="Mardis E.R."/>
            <person name="Taylor J.W."/>
            <person name="McEwen J.G."/>
            <person name="Clay O.K."/>
            <person name="Klein B.S."/>
            <person name="Cuomo C.A."/>
        </authorList>
    </citation>
    <scope>NUCLEOTIDE SEQUENCE [LARGE SCALE GENOMIC DNA]</scope>
    <source>
        <strain evidence="5">UAMH 3008</strain>
    </source>
</reference>
<evidence type="ECO:0000256" key="1">
    <source>
        <dbReference type="ARBA" id="ARBA00022737"/>
    </source>
</evidence>
<dbReference type="AlphaFoldDB" id="A0A0G2I1U8"/>
<dbReference type="Pfam" id="PF12796">
    <property type="entry name" value="Ank_2"/>
    <property type="match status" value="1"/>
</dbReference>
<name>A0A0G2I1U8_9EURO</name>
<accession>A0A0G2I1U8</accession>
<evidence type="ECO:0000313" key="5">
    <source>
        <dbReference type="Proteomes" id="UP000034164"/>
    </source>
</evidence>
<dbReference type="EMBL" id="LCZI01000857">
    <property type="protein sequence ID" value="KKZ64135.1"/>
    <property type="molecule type" value="Genomic_DNA"/>
</dbReference>
<organism evidence="4 5">
    <name type="scientific">[Emmonsia] crescens</name>
    <dbReference type="NCBI Taxonomy" id="73230"/>
    <lineage>
        <taxon>Eukaryota</taxon>
        <taxon>Fungi</taxon>
        <taxon>Dikarya</taxon>
        <taxon>Ascomycota</taxon>
        <taxon>Pezizomycotina</taxon>
        <taxon>Eurotiomycetes</taxon>
        <taxon>Eurotiomycetidae</taxon>
        <taxon>Onygenales</taxon>
        <taxon>Ajellomycetaceae</taxon>
        <taxon>Emergomyces</taxon>
    </lineage>
</organism>
<protein>
    <submittedName>
        <fullName evidence="4">Uncharacterized protein</fullName>
    </submittedName>
</protein>
<dbReference type="Proteomes" id="UP000034164">
    <property type="component" value="Unassembled WGS sequence"/>
</dbReference>
<dbReference type="Gene3D" id="1.25.40.20">
    <property type="entry name" value="Ankyrin repeat-containing domain"/>
    <property type="match status" value="1"/>
</dbReference>
<evidence type="ECO:0000256" key="2">
    <source>
        <dbReference type="ARBA" id="ARBA00023043"/>
    </source>
</evidence>
<feature type="repeat" description="ANK" evidence="3">
    <location>
        <begin position="86"/>
        <end position="118"/>
    </location>
</feature>
<keyword evidence="1" id="KW-0677">Repeat</keyword>
<dbReference type="InterPro" id="IPR036770">
    <property type="entry name" value="Ankyrin_rpt-contain_sf"/>
</dbReference>
<dbReference type="SMART" id="SM00248">
    <property type="entry name" value="ANK"/>
    <property type="match status" value="2"/>
</dbReference>
<dbReference type="SUPFAM" id="SSF48403">
    <property type="entry name" value="Ankyrin repeat"/>
    <property type="match status" value="1"/>
</dbReference>
<dbReference type="InterPro" id="IPR002110">
    <property type="entry name" value="Ankyrin_rpt"/>
</dbReference>
<evidence type="ECO:0000313" key="4">
    <source>
        <dbReference type="EMBL" id="KKZ64135.1"/>
    </source>
</evidence>
<proteinExistence type="predicted"/>
<sequence length="167" mass="18922">MNISPASMTILNVEFERLRRIRMIRLMADVMAFLDEIQSSLPSKGISNPRCPFGRSLIHYAAIGDCTELLVHLIEYRTEIDYLDRNKRTPLSWAAEYGSLNAVRILLKHGAKVNTIDDIYCTPLTWLVKAGDVESGSLAATEAYLRKKGARRRGLIRAWFLNKLGLL</sequence>
<dbReference type="PROSITE" id="PS50088">
    <property type="entry name" value="ANK_REPEAT"/>
    <property type="match status" value="1"/>
</dbReference>
<dbReference type="PANTHER" id="PTHR24134">
    <property type="entry name" value="ANKYRIN REPEAT-CONTAINING PROTEIN DDB_G0279043"/>
    <property type="match status" value="1"/>
</dbReference>